<dbReference type="Pfam" id="PF06920">
    <property type="entry name" value="DHR-2_Lobe_A"/>
    <property type="match status" value="1"/>
</dbReference>
<dbReference type="Pfam" id="PF16172">
    <property type="entry name" value="DOCK_N"/>
    <property type="match status" value="1"/>
</dbReference>
<feature type="region of interest" description="Disordered" evidence="8">
    <location>
        <begin position="2134"/>
        <end position="2153"/>
    </location>
</feature>
<evidence type="ECO:0000259" key="11">
    <source>
        <dbReference type="PROSITE" id="PS51651"/>
    </source>
</evidence>
<dbReference type="InterPro" id="IPR016024">
    <property type="entry name" value="ARM-type_fold"/>
</dbReference>
<dbReference type="InterPro" id="IPR043161">
    <property type="entry name" value="DOCK_C_lobe_A"/>
</dbReference>
<dbReference type="SUPFAM" id="SSF50044">
    <property type="entry name" value="SH3-domain"/>
    <property type="match status" value="1"/>
</dbReference>
<feature type="region of interest" description="Disordered" evidence="8">
    <location>
        <begin position="2044"/>
        <end position="2070"/>
    </location>
</feature>
<dbReference type="SUPFAM" id="SSF48371">
    <property type="entry name" value="ARM repeat"/>
    <property type="match status" value="1"/>
</dbReference>
<dbReference type="InterPro" id="IPR036028">
    <property type="entry name" value="SH3-like_dom_sf"/>
</dbReference>
<dbReference type="CDD" id="cd11684">
    <property type="entry name" value="DHR2_DOCK"/>
    <property type="match status" value="1"/>
</dbReference>
<dbReference type="SMART" id="SM00326">
    <property type="entry name" value="SH3"/>
    <property type="match status" value="1"/>
</dbReference>
<dbReference type="Gene3D" id="2.30.30.40">
    <property type="entry name" value="SH3 Domains"/>
    <property type="match status" value="1"/>
</dbReference>
<keyword evidence="3" id="KW-0963">Cytoplasm</keyword>
<dbReference type="PANTHER" id="PTHR45653">
    <property type="entry name" value="DEDICATOR OF CYTOKINESIS"/>
    <property type="match status" value="1"/>
</dbReference>
<feature type="domain" description="C2 DOCK-type" evidence="10">
    <location>
        <begin position="606"/>
        <end position="788"/>
    </location>
</feature>
<dbReference type="InterPro" id="IPR046769">
    <property type="entry name" value="DOCKER_Lobe_A"/>
</dbReference>
<dbReference type="GO" id="GO:0005085">
    <property type="term" value="F:guanyl-nucleotide exchange factor activity"/>
    <property type="evidence" value="ECO:0007669"/>
    <property type="project" value="UniProtKB-KW"/>
</dbReference>
<dbReference type="PROSITE" id="PS51650">
    <property type="entry name" value="C2_DOCK"/>
    <property type="match status" value="1"/>
</dbReference>
<dbReference type="OrthoDB" id="18896at2759"/>
<feature type="region of interest" description="Disordered" evidence="8">
    <location>
        <begin position="1968"/>
        <end position="2031"/>
    </location>
</feature>
<feature type="region of interest" description="Disordered" evidence="8">
    <location>
        <begin position="100"/>
        <end position="131"/>
    </location>
</feature>
<evidence type="ECO:0000256" key="3">
    <source>
        <dbReference type="ARBA" id="ARBA00022490"/>
    </source>
</evidence>
<dbReference type="EMBL" id="NPHW01004102">
    <property type="protein sequence ID" value="OXV08437.1"/>
    <property type="molecule type" value="Genomic_DNA"/>
</dbReference>
<evidence type="ECO:0000256" key="2">
    <source>
        <dbReference type="ARBA" id="ARBA00022443"/>
    </source>
</evidence>
<dbReference type="Proteomes" id="UP000243515">
    <property type="component" value="Unassembled WGS sequence"/>
</dbReference>
<feature type="region of interest" description="Disordered" evidence="8">
    <location>
        <begin position="173"/>
        <end position="194"/>
    </location>
</feature>
<dbReference type="InterPro" id="IPR042455">
    <property type="entry name" value="DOCK_N_sub1"/>
</dbReference>
<dbReference type="InterPro" id="IPR026791">
    <property type="entry name" value="DOCK"/>
</dbReference>
<dbReference type="Gene3D" id="1.25.40.410">
    <property type="match status" value="1"/>
</dbReference>
<feature type="compositionally biased region" description="Polar residues" evidence="8">
    <location>
        <begin position="443"/>
        <end position="454"/>
    </location>
</feature>
<comment type="caution">
    <text evidence="12">The sequence shown here is derived from an EMBL/GenBank/DDBJ whole genome shotgun (WGS) entry which is preliminary data.</text>
</comment>
<dbReference type="Pfam" id="PF23554">
    <property type="entry name" value="TPR_DOCK"/>
    <property type="match status" value="2"/>
</dbReference>
<proteinExistence type="inferred from homology"/>
<organism evidence="12 13">
    <name type="scientific">Elaphomyces granulatus</name>
    <dbReference type="NCBI Taxonomy" id="519963"/>
    <lineage>
        <taxon>Eukaryota</taxon>
        <taxon>Fungi</taxon>
        <taxon>Dikarya</taxon>
        <taxon>Ascomycota</taxon>
        <taxon>Pezizomycotina</taxon>
        <taxon>Eurotiomycetes</taxon>
        <taxon>Eurotiomycetidae</taxon>
        <taxon>Eurotiales</taxon>
        <taxon>Elaphomycetaceae</taxon>
        <taxon>Elaphomyces</taxon>
    </lineage>
</organism>
<evidence type="ECO:0000256" key="1">
    <source>
        <dbReference type="ARBA" id="ARBA00004496"/>
    </source>
</evidence>
<dbReference type="GO" id="GO:0007264">
    <property type="term" value="P:small GTPase-mediated signal transduction"/>
    <property type="evidence" value="ECO:0007669"/>
    <property type="project" value="InterPro"/>
</dbReference>
<gene>
    <name evidence="12" type="ORF">Egran_03800</name>
</gene>
<keyword evidence="13" id="KW-1185">Reference proteome</keyword>
<feature type="compositionally biased region" description="Basic and acidic residues" evidence="8">
    <location>
        <begin position="464"/>
        <end position="475"/>
    </location>
</feature>
<evidence type="ECO:0000259" key="10">
    <source>
        <dbReference type="PROSITE" id="PS51650"/>
    </source>
</evidence>
<protein>
    <recommendedName>
        <fullName evidence="14">SH3 domain-containing protein</fullName>
    </recommendedName>
</protein>
<comment type="subcellular location">
    <subcellularLocation>
        <location evidence="1">Cytoplasm</location>
    </subcellularLocation>
</comment>
<evidence type="ECO:0000256" key="6">
    <source>
        <dbReference type="PROSITE-ProRule" id="PRU00192"/>
    </source>
</evidence>
<evidence type="ECO:0000256" key="4">
    <source>
        <dbReference type="ARBA" id="ARBA00022553"/>
    </source>
</evidence>
<feature type="compositionally biased region" description="Basic and acidic residues" evidence="8">
    <location>
        <begin position="2019"/>
        <end position="2031"/>
    </location>
</feature>
<evidence type="ECO:0008006" key="14">
    <source>
        <dbReference type="Google" id="ProtNLM"/>
    </source>
</evidence>
<evidence type="ECO:0000313" key="12">
    <source>
        <dbReference type="EMBL" id="OXV08437.1"/>
    </source>
</evidence>
<dbReference type="Pfam" id="PF00018">
    <property type="entry name" value="SH3_1"/>
    <property type="match status" value="1"/>
</dbReference>
<feature type="region of interest" description="Disordered" evidence="8">
    <location>
        <begin position="424"/>
        <end position="491"/>
    </location>
</feature>
<dbReference type="GO" id="GO:0031267">
    <property type="term" value="F:small GTPase binding"/>
    <property type="evidence" value="ECO:0007669"/>
    <property type="project" value="TreeGrafter"/>
</dbReference>
<dbReference type="CDD" id="cd08679">
    <property type="entry name" value="C2_DOCK180_related"/>
    <property type="match status" value="1"/>
</dbReference>
<dbReference type="InterPro" id="IPR035892">
    <property type="entry name" value="C2_domain_sf"/>
</dbReference>
<name>A0A232LX97_9EURO</name>
<accession>A0A232LX97</accession>
<keyword evidence="4" id="KW-0597">Phosphoprotein</keyword>
<feature type="compositionally biased region" description="Polar residues" evidence="8">
    <location>
        <begin position="119"/>
        <end position="131"/>
    </location>
</feature>
<dbReference type="Pfam" id="PF14429">
    <property type="entry name" value="DOCK-C2"/>
    <property type="match status" value="1"/>
</dbReference>
<feature type="region of interest" description="Disordered" evidence="8">
    <location>
        <begin position="2096"/>
        <end position="2116"/>
    </location>
</feature>
<dbReference type="InterPro" id="IPR032376">
    <property type="entry name" value="DOCK_N"/>
</dbReference>
<dbReference type="Gene3D" id="1.20.1270.350">
    <property type="entry name" value="Dedicator of cytokinesis N-terminal subdomain"/>
    <property type="match status" value="1"/>
</dbReference>
<feature type="domain" description="DOCKER" evidence="11">
    <location>
        <begin position="1431"/>
        <end position="1843"/>
    </location>
</feature>
<evidence type="ECO:0000313" key="13">
    <source>
        <dbReference type="Proteomes" id="UP000243515"/>
    </source>
</evidence>
<dbReference type="PROSITE" id="PS51651">
    <property type="entry name" value="DOCKER"/>
    <property type="match status" value="1"/>
</dbReference>
<evidence type="ECO:0000256" key="7">
    <source>
        <dbReference type="PROSITE-ProRule" id="PRU00983"/>
    </source>
</evidence>
<feature type="compositionally biased region" description="Polar residues" evidence="8">
    <location>
        <begin position="477"/>
        <end position="489"/>
    </location>
</feature>
<dbReference type="InterPro" id="IPR056372">
    <property type="entry name" value="TPR_DOCK"/>
</dbReference>
<dbReference type="InterPro" id="IPR027357">
    <property type="entry name" value="DOCKER_dom"/>
</dbReference>
<dbReference type="InterPro" id="IPR027007">
    <property type="entry name" value="C2_DOCK-type_domain"/>
</dbReference>
<dbReference type="InterPro" id="IPR001452">
    <property type="entry name" value="SH3_domain"/>
</dbReference>
<evidence type="ECO:0000259" key="9">
    <source>
        <dbReference type="PROSITE" id="PS50002"/>
    </source>
</evidence>
<dbReference type="Gene3D" id="2.60.40.150">
    <property type="entry name" value="C2 domain"/>
    <property type="match status" value="1"/>
</dbReference>
<evidence type="ECO:0000256" key="5">
    <source>
        <dbReference type="ARBA" id="ARBA00022658"/>
    </source>
</evidence>
<dbReference type="GO" id="GO:0005737">
    <property type="term" value="C:cytoplasm"/>
    <property type="evidence" value="ECO:0007669"/>
    <property type="project" value="UniProtKB-SubCell"/>
</dbReference>
<keyword evidence="5" id="KW-0344">Guanine-nucleotide releasing factor</keyword>
<comment type="similarity">
    <text evidence="7">Belongs to the DOCK family.</text>
</comment>
<feature type="domain" description="SH3" evidence="9">
    <location>
        <begin position="7"/>
        <end position="88"/>
    </location>
</feature>
<reference evidence="12 13" key="1">
    <citation type="journal article" date="2015" name="Environ. Microbiol.">
        <title>Metagenome sequence of Elaphomyces granulatus from sporocarp tissue reveals Ascomycota ectomycorrhizal fingerprints of genome expansion and a Proteobacteria-rich microbiome.</title>
        <authorList>
            <person name="Quandt C.A."/>
            <person name="Kohler A."/>
            <person name="Hesse C.N."/>
            <person name="Sharpton T.J."/>
            <person name="Martin F."/>
            <person name="Spatafora J.W."/>
        </authorList>
    </citation>
    <scope>NUCLEOTIDE SEQUENCE [LARGE SCALE GENOMIC DNA]</scope>
    <source>
        <strain evidence="12 13">OSC145934</strain>
    </source>
</reference>
<feature type="compositionally biased region" description="Polar residues" evidence="8">
    <location>
        <begin position="101"/>
        <end position="110"/>
    </location>
</feature>
<keyword evidence="2 6" id="KW-0728">SH3 domain</keyword>
<dbReference type="GO" id="GO:0005886">
    <property type="term" value="C:plasma membrane"/>
    <property type="evidence" value="ECO:0007669"/>
    <property type="project" value="TreeGrafter"/>
</dbReference>
<dbReference type="PROSITE" id="PS50002">
    <property type="entry name" value="SH3"/>
    <property type="match status" value="1"/>
</dbReference>
<sequence>MPWQPLPRIAFAVAIYPFQPSSPADLPLELGDELYIIEQGGANGEWYRGYLVAPPSLLAGLTSVKGQTLEARVFSGIFPKNCVEIREVLGDADGRVVENGDSVNGATVNGMNGERRHSMASSTKENISSSDSSANGFVEIKAFRKRMHVISLKSDEDTLSRPAISLRSASVPLTPRSISPRDPNAPKPAAPVPMLKIGDETPTSYEEPLVDEIASCLREWHSTNLHELLLARQYSVLESMSNVVLELDLARRQLLHDVLTAQEKVTVREETVWNLVRGNKMLTGEVIVRDPKQRGRLLTGDDSAIDLTRLQSEMSMLDSGPEQPVDAESLHHLLLEVNAISGRNSRPVTLSIYLSSKLDNGAIKPLSETFMLDAPSPEKLSTLAQSSKLKTLFTEICAADIGEGSSGKAQLYLVVMIQVNESARPRMPPKSQSFGSRDGIHISRSTSTLRSATGSIKGRRSAMKQRDDVPGKETSKVPPQSSGSSQAVTTKKEATIMRTVGVGVLDVAQILRQDKDTEQVIHTWSPLSEDDEEDNIDEDFDEIIRSLFPSSTGHYTRPLCASLLHVHLYPFVGADADALVQNDLTLMHNVTQTRRMGFPAAPAKPRSDIYLTILQAVFPQDALLSHPQAGQVPVPPSSELRSLQLTLEVRNASGARIDRCIFPCSNSCGHTAWRTTAAERGSSWSQTICLKIPTDQVPGSHVIMSVADAPEFPFALAWMPLWDQQAFLRDGSHSLLLHAYDKFTSNIDEGGRGAYLDLSWSALGKNKSAKYEALTGPLATLRVETNLCSTEYSQDQVILGLISWKEKRANEVLELLRRIVFVPEIEIVKQLRDVFDALFGILIDNAGSEEYEDLVFNDLVTVLGIVHDRRFNLEPLVDHYAEEQFNFPFATPCLIRSYLRLLQANTDSQQSRSLRAAVKVGRHLLKFIINARQQQKIKEEGIGITQIQPTFNRDLHSIFKSLEALMRDSSPVLVGSKTLIVQHFHTWLPELSNALSKDEIIMIALSFMDSCSDVKGLLVLYKLVLVQHYTRLSIFSEGLERQTLISSCIDWMEPYWGTTSSVTDQYRDQVRLCCSVAAELLNQPDSRLYGFMPKIVSSFCAIVAEGVEETGYLSMLFSKSFPFHVKASNRKQRFDEALVELAALIGAIAKIPNPKLPSLKQDDLAVFLFQILSAHKSIVTCEAYPEDWLSVHIYHHRATMRSLEYLSTILINSLLPAPDDADNFDMKLWEAFFETLLKVVSSGALALETSPEQKRRAVWKIGGDVREQGAALLRRSWEAIGWEATEEERTRYGVKRLGGYQVQYVPSLVPPIIELCLSVHEGLRHVAVEILQTMIISEWDLNQDLSIVETEIISSLDILFQNKFINESITQKLFIAELLDLFASVSDPDDELSTSVKGLIATVDELLDLLVACHSGGVTKSLHALKLMEFMKDMGREDIFIRYVHELAQTQAAARNYPEAGLALQFHADLYDWDVTKLVSALSNPPFPEQTSFERKETLYFGIIQHFEDGKAWAHALTCYKELADQYEHTILDFSKLSRAQSSMARIYDSIVKEERQFPRYFRVAYKGLGFPSSLRDKQFIFEASQSERMLTFTDRMQKQHPAAQVISSGEIKDLEGQFLHITAISVHRDVGHPVYQRSKIPPSAREHLLVSTPRQFSTTSERHTSGVDLKEQWVEKTVLTVAEPFPNILRRSEVVATEEVDFTPLQTAIERTWRKTQELLLLEQRVVSGDDPNLLGLTEALTQLLESSSTSCVASYRQFLSQRGLSEEPLEEEGEEVPKPVDPMENALAVALIDHALTIKRCVALYSRPAYQATQTELMQRLDAVFGPELASLSSVPPPQSFPRNSHQQLAIQSQSLVNGIYRDESALKRSVSPEQALIRSYSSLGNTRKHSSRKPAVGHRINIMNPFRRVNHPTINSNTSVNTLGTSDVTQHSIARASSTATDHQSLLSQRTGTIQNHADDILTVRSRTYSSRGSKSEKRRNFFGGDPRPRVAGSSVSLSRVSADDFSASQNQKSPHSHDRSVTAKSHDGFGHYNADLFSSSSNDNDLSASNDNYLSSPESPDSVDSDTALPMTIELERPMTAESYTHSASGSIKFSGAMSNSSPSPSRGVKDSIMKRLSLFRAAGRKTSRVNFRDGANGGGGISVEPLHE</sequence>
<evidence type="ECO:0000256" key="8">
    <source>
        <dbReference type="SAM" id="MobiDB-lite"/>
    </source>
</evidence>
<dbReference type="PANTHER" id="PTHR45653:SF10">
    <property type="entry name" value="MYOBLAST CITY, ISOFORM B"/>
    <property type="match status" value="1"/>
</dbReference>